<comment type="subcellular location">
    <subcellularLocation>
        <location evidence="1">Membrane</location>
        <topology evidence="1">Lipid-anchor</topology>
        <topology evidence="1">GPI-anchor</topology>
    </subcellularLocation>
</comment>
<evidence type="ECO:0000256" key="4">
    <source>
        <dbReference type="ARBA" id="ARBA00022729"/>
    </source>
</evidence>
<evidence type="ECO:0000313" key="10">
    <source>
        <dbReference type="Proteomes" id="UP001430953"/>
    </source>
</evidence>
<dbReference type="EMBL" id="JADYXP020000024">
    <property type="protein sequence ID" value="KAL0101563.1"/>
    <property type="molecule type" value="Genomic_DNA"/>
</dbReference>
<evidence type="ECO:0000256" key="3">
    <source>
        <dbReference type="ARBA" id="ARBA00022692"/>
    </source>
</evidence>
<evidence type="ECO:0000313" key="9">
    <source>
        <dbReference type="EMBL" id="KAL0101563.1"/>
    </source>
</evidence>
<dbReference type="GO" id="GO:0098552">
    <property type="term" value="C:side of membrane"/>
    <property type="evidence" value="ECO:0007669"/>
    <property type="project" value="UniProtKB-KW"/>
</dbReference>
<keyword evidence="10" id="KW-1185">Reference proteome</keyword>
<evidence type="ECO:0000256" key="1">
    <source>
        <dbReference type="ARBA" id="ARBA00004589"/>
    </source>
</evidence>
<sequence length="168" mass="18819">MYSLKPSLEIIILCISILSHTSPAHAEGVSCFKCLMTPTDPDDTDMLCSHFDGSAKFQVFCPSSTLCMKRTIEYKSKTSIVTTVQRDCAPQKYNSRIYNDVDKQWYDKQEIITSAYDEGCFIGEHRGAPTGPPEYCFCGFHLCNSSVQVGTFSKMFAIVLSLLIVRLL</sequence>
<feature type="chain" id="PRO_5043710757" description="Protein quiver" evidence="8">
    <location>
        <begin position="27"/>
        <end position="168"/>
    </location>
</feature>
<keyword evidence="2" id="KW-0325">Glycoprotein</keyword>
<keyword evidence="3" id="KW-0812">Transmembrane</keyword>
<proteinExistence type="predicted"/>
<evidence type="ECO:0000256" key="8">
    <source>
        <dbReference type="SAM" id="SignalP"/>
    </source>
</evidence>
<dbReference type="Proteomes" id="UP001430953">
    <property type="component" value="Unassembled WGS sequence"/>
</dbReference>
<dbReference type="AlphaFoldDB" id="A0AAW2ECZ0"/>
<dbReference type="PANTHER" id="PTHR33562:SF29">
    <property type="entry name" value="PROTEIN SLEEPLESS"/>
    <property type="match status" value="1"/>
</dbReference>
<reference evidence="9 10" key="1">
    <citation type="submission" date="2023-03" db="EMBL/GenBank/DDBJ databases">
        <title>High recombination rates correlate with genetic variation in Cardiocondyla obscurior ants.</title>
        <authorList>
            <person name="Errbii M."/>
        </authorList>
    </citation>
    <scope>NUCLEOTIDE SEQUENCE [LARGE SCALE GENOMIC DNA]</scope>
    <source>
        <strain evidence="9">Alpha-2009</strain>
        <tissue evidence="9">Whole body</tissue>
    </source>
</reference>
<evidence type="ECO:0000256" key="6">
    <source>
        <dbReference type="ARBA" id="ARBA00023136"/>
    </source>
</evidence>
<name>A0AAW2ECZ0_9HYME</name>
<keyword evidence="4 8" id="KW-0732">Signal</keyword>
<dbReference type="InterPro" id="IPR050975">
    <property type="entry name" value="Sleep_regulator"/>
</dbReference>
<organism evidence="9 10">
    <name type="scientific">Cardiocondyla obscurior</name>
    <dbReference type="NCBI Taxonomy" id="286306"/>
    <lineage>
        <taxon>Eukaryota</taxon>
        <taxon>Metazoa</taxon>
        <taxon>Ecdysozoa</taxon>
        <taxon>Arthropoda</taxon>
        <taxon>Hexapoda</taxon>
        <taxon>Insecta</taxon>
        <taxon>Pterygota</taxon>
        <taxon>Neoptera</taxon>
        <taxon>Endopterygota</taxon>
        <taxon>Hymenoptera</taxon>
        <taxon>Apocrita</taxon>
        <taxon>Aculeata</taxon>
        <taxon>Formicoidea</taxon>
        <taxon>Formicidae</taxon>
        <taxon>Myrmicinae</taxon>
        <taxon>Cardiocondyla</taxon>
    </lineage>
</organism>
<protein>
    <recommendedName>
        <fullName evidence="11">Protein quiver</fullName>
    </recommendedName>
</protein>
<accession>A0AAW2ECZ0</accession>
<keyword evidence="6" id="KW-0472">Membrane</keyword>
<feature type="signal peptide" evidence="8">
    <location>
        <begin position="1"/>
        <end position="26"/>
    </location>
</feature>
<keyword evidence="2" id="KW-0336">GPI-anchor</keyword>
<gene>
    <name evidence="9" type="ORF">PUN28_019001</name>
</gene>
<keyword evidence="7" id="KW-0449">Lipoprotein</keyword>
<evidence type="ECO:0000256" key="2">
    <source>
        <dbReference type="ARBA" id="ARBA00022622"/>
    </source>
</evidence>
<evidence type="ECO:0008006" key="11">
    <source>
        <dbReference type="Google" id="ProtNLM"/>
    </source>
</evidence>
<evidence type="ECO:0000256" key="7">
    <source>
        <dbReference type="ARBA" id="ARBA00023288"/>
    </source>
</evidence>
<keyword evidence="5" id="KW-1133">Transmembrane helix</keyword>
<comment type="caution">
    <text evidence="9">The sequence shown here is derived from an EMBL/GenBank/DDBJ whole genome shotgun (WGS) entry which is preliminary data.</text>
</comment>
<dbReference type="PANTHER" id="PTHR33562">
    <property type="entry name" value="ATILLA, ISOFORM B-RELATED-RELATED"/>
    <property type="match status" value="1"/>
</dbReference>
<evidence type="ECO:0000256" key="5">
    <source>
        <dbReference type="ARBA" id="ARBA00022989"/>
    </source>
</evidence>